<dbReference type="PANTHER" id="PTHR47706">
    <property type="entry name" value="NMRA-LIKE FAMILY PROTEIN"/>
    <property type="match status" value="1"/>
</dbReference>
<evidence type="ECO:0000313" key="6">
    <source>
        <dbReference type="Proteomes" id="UP000078240"/>
    </source>
</evidence>
<dbReference type="InterPro" id="IPR051609">
    <property type="entry name" value="NmrA/Isoflavone_reductase-like"/>
</dbReference>
<keyword evidence="3" id="KW-0560">Oxidoreductase</keyword>
<dbReference type="GO" id="GO:0016491">
    <property type="term" value="F:oxidoreductase activity"/>
    <property type="evidence" value="ECO:0007669"/>
    <property type="project" value="UniProtKB-KW"/>
</dbReference>
<gene>
    <name evidence="5" type="ORF">VFPBJ_07048</name>
</gene>
<dbReference type="PANTHER" id="PTHR47706:SF4">
    <property type="entry name" value="NMRA-LIKE DOMAIN-CONTAINING PROTEIN"/>
    <property type="match status" value="1"/>
</dbReference>
<evidence type="ECO:0000256" key="1">
    <source>
        <dbReference type="ARBA" id="ARBA00005725"/>
    </source>
</evidence>
<dbReference type="SUPFAM" id="SSF51735">
    <property type="entry name" value="NAD(P)-binding Rossmann-fold domains"/>
    <property type="match status" value="1"/>
</dbReference>
<dbReference type="Pfam" id="PF05368">
    <property type="entry name" value="NmrA"/>
    <property type="match status" value="1"/>
</dbReference>
<comment type="caution">
    <text evidence="5">The sequence shown here is derived from an EMBL/GenBank/DDBJ whole genome shotgun (WGS) entry which is preliminary data.</text>
</comment>
<dbReference type="InterPro" id="IPR008030">
    <property type="entry name" value="NmrA-like"/>
</dbReference>
<evidence type="ECO:0000313" key="5">
    <source>
        <dbReference type="EMBL" id="OAQ78927.1"/>
    </source>
</evidence>
<accession>A0A179GM08</accession>
<proteinExistence type="inferred from homology"/>
<name>A0A179GM08_PURLI</name>
<protein>
    <recommendedName>
        <fullName evidence="4">NmrA-like domain-containing protein</fullName>
    </recommendedName>
</protein>
<feature type="domain" description="NmrA-like" evidence="4">
    <location>
        <begin position="2"/>
        <end position="259"/>
    </location>
</feature>
<dbReference type="Gene3D" id="3.40.50.720">
    <property type="entry name" value="NAD(P)-binding Rossmann-like Domain"/>
    <property type="match status" value="1"/>
</dbReference>
<evidence type="ECO:0000256" key="3">
    <source>
        <dbReference type="ARBA" id="ARBA00023002"/>
    </source>
</evidence>
<evidence type="ECO:0000256" key="2">
    <source>
        <dbReference type="ARBA" id="ARBA00022857"/>
    </source>
</evidence>
<dbReference type="Gene3D" id="3.90.25.10">
    <property type="entry name" value="UDP-galactose 4-epimerase, domain 1"/>
    <property type="match status" value="1"/>
</dbReference>
<dbReference type="EMBL" id="LSBH01000005">
    <property type="protein sequence ID" value="OAQ78927.1"/>
    <property type="molecule type" value="Genomic_DNA"/>
</dbReference>
<comment type="similarity">
    <text evidence="1">Belongs to the NmrA-type oxidoreductase family. Isoflavone reductase subfamily.</text>
</comment>
<evidence type="ECO:0000259" key="4">
    <source>
        <dbReference type="Pfam" id="PF05368"/>
    </source>
</evidence>
<dbReference type="InterPro" id="IPR036291">
    <property type="entry name" value="NAD(P)-bd_dom_sf"/>
</dbReference>
<sequence length="327" mass="36093">MSVVAVAGGLGDMGSLITEALNETGKHEVYSPNGRSERTSPVTGKRYLPFIETDYSSEEALAEQLDTHNVTVIICAFSLHYDSAADAQVRLIRAADQTSCVQRFLPSEFNVDYDLGDDVLPYPDKKLHLAARRALEATTTLEYAYVYPGMFMDYFGLPRVESHLRELCFFIDPIGGQAGLPGDGEARMSMTFTTDVARYVALALELPSWPRVLTTAASTISLNELVRLAEVNLGRKLNVRYQPVERLLKHDGIDLPTNVDIAKRFPQRFPGGLDQLRALIADLEAGVALGAYDLGKLEGHLDLVKAFEGKTPPPKRIEEMMAEAWKA</sequence>
<keyword evidence="2" id="KW-0521">NADP</keyword>
<dbReference type="Proteomes" id="UP000078240">
    <property type="component" value="Unassembled WGS sequence"/>
</dbReference>
<reference evidence="5 6" key="1">
    <citation type="submission" date="2016-01" db="EMBL/GenBank/DDBJ databases">
        <title>Biosynthesis of antibiotic leucinostatins and their inhibition on Phytophthora in bio-control Purpureocillium lilacinum.</title>
        <authorList>
            <person name="Wang G."/>
            <person name="Liu Z."/>
            <person name="Lin R."/>
            <person name="Li E."/>
            <person name="Mao Z."/>
            <person name="Ling J."/>
            <person name="Yin W."/>
            <person name="Xie B."/>
        </authorList>
    </citation>
    <scope>NUCLEOTIDE SEQUENCE [LARGE SCALE GENOMIC DNA]</scope>
    <source>
        <strain evidence="5">PLBJ-1</strain>
    </source>
</reference>
<dbReference type="AlphaFoldDB" id="A0A179GM08"/>
<organism evidence="5 6">
    <name type="scientific">Purpureocillium lilacinum</name>
    <name type="common">Paecilomyces lilacinus</name>
    <dbReference type="NCBI Taxonomy" id="33203"/>
    <lineage>
        <taxon>Eukaryota</taxon>
        <taxon>Fungi</taxon>
        <taxon>Dikarya</taxon>
        <taxon>Ascomycota</taxon>
        <taxon>Pezizomycotina</taxon>
        <taxon>Sordariomycetes</taxon>
        <taxon>Hypocreomycetidae</taxon>
        <taxon>Hypocreales</taxon>
        <taxon>Ophiocordycipitaceae</taxon>
        <taxon>Purpureocillium</taxon>
    </lineage>
</organism>